<dbReference type="InterPro" id="IPR009351">
    <property type="entry name" value="AlkZ-like"/>
</dbReference>
<organism evidence="1 2">
    <name type="scientific">Nostocoides australiense Ben110</name>
    <dbReference type="NCBI Taxonomy" id="1193182"/>
    <lineage>
        <taxon>Bacteria</taxon>
        <taxon>Bacillati</taxon>
        <taxon>Actinomycetota</taxon>
        <taxon>Actinomycetes</taxon>
        <taxon>Micrococcales</taxon>
        <taxon>Intrasporangiaceae</taxon>
        <taxon>Nostocoides</taxon>
    </lineage>
</organism>
<dbReference type="PANTHER" id="PTHR30528:SF0">
    <property type="entry name" value="CYTOPLASMIC PROTEIN"/>
    <property type="match status" value="1"/>
</dbReference>
<dbReference type="Pfam" id="PF06224">
    <property type="entry name" value="AlkZ-like"/>
    <property type="match status" value="1"/>
</dbReference>
<evidence type="ECO:0000313" key="2">
    <source>
        <dbReference type="Proteomes" id="UP000035763"/>
    </source>
</evidence>
<evidence type="ECO:0000313" key="1">
    <source>
        <dbReference type="EMBL" id="CCH74548.1"/>
    </source>
</evidence>
<accession>W6JYE3</accession>
<gene>
    <name evidence="1" type="ORF">BN11_4560016</name>
</gene>
<dbReference type="STRING" id="1193182.BN11_4560016"/>
<comment type="caution">
    <text evidence="1">The sequence shown here is derived from an EMBL/GenBank/DDBJ whole genome shotgun (WGS) entry which is preliminary data.</text>
</comment>
<sequence length="366" mass="40697">MALEPHRLTAVQARRIVVRAQLLARSRPTSLLEVVRHLAAAQVDNCRHVAPSHELVLWSRLGAQFDVAEVDRCLADGSLIEIGGMLRPGEDIALYRAEMAAWPGGERPWQQDLAEWVAVNDEGRRAILHELEVEGPLPARALPDVTLVPWRSSGWTNDKNVMRLLEMMARRGEVAVAGRGPDGREWDLAERVYPDSPTVPLDEALRIRDERRLTALGVARATVPEVFEDVSSAGAAGEPAVIEGVKGTWRVDPGQLGQSFGGRTALLSPLDRLVFDRKRTLELFGFDYQLEMYKPAAKRRWGYWAMPVLHGDRLIGKVDAQTDRTRGVLRVNAIHEDAPWPGAARDGIRRELAGLAEWLGVELQLP</sequence>
<name>W6JYE3_9MICO</name>
<protein>
    <recommendedName>
        <fullName evidence="3">Winged helix-turn-helix domain-containing protein</fullName>
    </recommendedName>
</protein>
<dbReference type="EMBL" id="CAJA01000397">
    <property type="protein sequence ID" value="CCH74548.1"/>
    <property type="molecule type" value="Genomic_DNA"/>
</dbReference>
<dbReference type="AlphaFoldDB" id="W6JYE3"/>
<keyword evidence="2" id="KW-1185">Reference proteome</keyword>
<dbReference type="OrthoDB" id="9787207at2"/>
<proteinExistence type="predicted"/>
<dbReference type="Proteomes" id="UP000035763">
    <property type="component" value="Unassembled WGS sequence"/>
</dbReference>
<reference evidence="1 2" key="1">
    <citation type="journal article" date="2013" name="ISME J.">
        <title>A metabolic model for members of the genus Tetrasphaera involved in enhanced biological phosphorus removal.</title>
        <authorList>
            <person name="Kristiansen R."/>
            <person name="Nguyen H.T.T."/>
            <person name="Saunders A.M."/>
            <person name="Nielsen J.L."/>
            <person name="Wimmer R."/>
            <person name="Le V.Q."/>
            <person name="McIlroy S.J."/>
            <person name="Petrovski S."/>
            <person name="Seviour R.J."/>
            <person name="Calteau A."/>
            <person name="Nielsen K.L."/>
            <person name="Nielsen P.H."/>
        </authorList>
    </citation>
    <scope>NUCLEOTIDE SEQUENCE [LARGE SCALE GENOMIC DNA]</scope>
    <source>
        <strain evidence="1 2">Ben110</strain>
    </source>
</reference>
<dbReference type="PANTHER" id="PTHR30528">
    <property type="entry name" value="CYTOPLASMIC PROTEIN"/>
    <property type="match status" value="1"/>
</dbReference>
<evidence type="ECO:0008006" key="3">
    <source>
        <dbReference type="Google" id="ProtNLM"/>
    </source>
</evidence>